<dbReference type="GeneTree" id="ENSGT00940000177826"/>
<dbReference type="GO" id="GO:0044782">
    <property type="term" value="P:cilium organization"/>
    <property type="evidence" value="ECO:0007669"/>
    <property type="project" value="TreeGrafter"/>
</dbReference>
<feature type="compositionally biased region" description="Basic and acidic residues" evidence="5">
    <location>
        <begin position="163"/>
        <end position="187"/>
    </location>
</feature>
<evidence type="ECO:0000256" key="4">
    <source>
        <dbReference type="ARBA" id="ARBA00045261"/>
    </source>
</evidence>
<evidence type="ECO:0000256" key="3">
    <source>
        <dbReference type="ARBA" id="ARBA00033306"/>
    </source>
</evidence>
<dbReference type="InterPro" id="IPR038797">
    <property type="entry name" value="Fltp"/>
</dbReference>
<dbReference type="Ensembl" id="ENSSPAT00000005629.1">
    <property type="protein sequence ID" value="ENSSPAP00000005517.1"/>
    <property type="gene ID" value="ENSSPAG00000004262.1"/>
</dbReference>
<accession>A0A3B4ZUY8</accession>
<dbReference type="PANTHER" id="PTHR34639:SF1">
    <property type="entry name" value="PROTEIN FLATTOP"/>
    <property type="match status" value="1"/>
</dbReference>
<feature type="compositionally biased region" description="Low complexity" evidence="5">
    <location>
        <begin position="153"/>
        <end position="162"/>
    </location>
</feature>
<feature type="region of interest" description="Disordered" evidence="5">
    <location>
        <begin position="96"/>
        <end position="187"/>
    </location>
</feature>
<dbReference type="CDD" id="cd23705">
    <property type="entry name" value="Flattop"/>
    <property type="match status" value="1"/>
</dbReference>
<proteinExistence type="inferred from homology"/>
<dbReference type="Pfam" id="PF22611">
    <property type="entry name" value="CFAP126"/>
    <property type="match status" value="1"/>
</dbReference>
<dbReference type="STRING" id="144197.ENSSPAP00000005517"/>
<sequence>LALSIFYHQYDDTFKPQTMQNWGPTKHVKERPTARLGHTAFIADDKGYLLPGLKRGSAWSDFKGTWDLPDRIPLQRPLNATARTAVGVNRLQSWGFYPQRSDGSQPHRGSKSTDTLQDTGEQVRPTQTHEQDAAPSSAAEAQPVSQNHLVTVSERAASQSSAAEEKPALRPVEEAAGQHHHPPSRDQ</sequence>
<comment type="similarity">
    <text evidence="1">Belongs to the Flattop family.</text>
</comment>
<dbReference type="PANTHER" id="PTHR34639">
    <property type="entry name" value="PROTEIN FLATTOP"/>
    <property type="match status" value="1"/>
</dbReference>
<feature type="compositionally biased region" description="Polar residues" evidence="5">
    <location>
        <begin position="112"/>
        <end position="126"/>
    </location>
</feature>
<organism evidence="6">
    <name type="scientific">Stegastes partitus</name>
    <name type="common">bicolor damselfish</name>
    <dbReference type="NCBI Taxonomy" id="144197"/>
    <lineage>
        <taxon>Eukaryota</taxon>
        <taxon>Metazoa</taxon>
        <taxon>Chordata</taxon>
        <taxon>Craniata</taxon>
        <taxon>Vertebrata</taxon>
        <taxon>Euteleostomi</taxon>
        <taxon>Actinopterygii</taxon>
        <taxon>Neopterygii</taxon>
        <taxon>Teleostei</taxon>
        <taxon>Neoteleostei</taxon>
        <taxon>Acanthomorphata</taxon>
        <taxon>Ovalentaria</taxon>
        <taxon>Pomacentridae</taxon>
        <taxon>Stegastes</taxon>
    </lineage>
</organism>
<protein>
    <recommendedName>
        <fullName evidence="2">Protein Flattop</fullName>
    </recommendedName>
    <alternativeName>
        <fullName evidence="3">Cilia- and flagella-associated protein 126</fullName>
    </alternativeName>
</protein>
<comment type="function">
    <text evidence="4">Microtubule inner protein (MIP) part of the dynein-decorated doublet microtubules (DMTs) in cilia axoneme. Acts as a regulator of cilium basal body docking and positioning in mono- and multiciliated cells. Regulates basal body docking and cilia formation in multiciliated lung cells. Regulates kinocilium positioning and stereocilia bundle morphogenesis in the inner ear.</text>
</comment>
<evidence type="ECO:0000256" key="5">
    <source>
        <dbReference type="SAM" id="MobiDB-lite"/>
    </source>
</evidence>
<dbReference type="GO" id="GO:0036064">
    <property type="term" value="C:ciliary basal body"/>
    <property type="evidence" value="ECO:0007669"/>
    <property type="project" value="TreeGrafter"/>
</dbReference>
<evidence type="ECO:0000313" key="6">
    <source>
        <dbReference type="Ensembl" id="ENSSPAP00000005517.1"/>
    </source>
</evidence>
<name>A0A3B4ZUY8_9TELE</name>
<dbReference type="AlphaFoldDB" id="A0A3B4ZUY8"/>
<evidence type="ECO:0000256" key="2">
    <source>
        <dbReference type="ARBA" id="ARBA00019181"/>
    </source>
</evidence>
<evidence type="ECO:0000256" key="1">
    <source>
        <dbReference type="ARBA" id="ARBA00009887"/>
    </source>
</evidence>
<reference evidence="6" key="1">
    <citation type="submission" date="2023-09" db="UniProtKB">
        <authorList>
            <consortium name="Ensembl"/>
        </authorList>
    </citation>
    <scope>IDENTIFICATION</scope>
</reference>